<proteinExistence type="inferred from homology"/>
<dbReference type="NCBIfam" id="NF003933">
    <property type="entry name" value="PRK05444.2-2"/>
    <property type="match status" value="1"/>
</dbReference>
<dbReference type="NCBIfam" id="TIGR00204">
    <property type="entry name" value="dxs"/>
    <property type="match status" value="1"/>
</dbReference>
<evidence type="ECO:0000256" key="5">
    <source>
        <dbReference type="ARBA" id="ARBA00022723"/>
    </source>
</evidence>
<feature type="binding site" evidence="10">
    <location>
        <begin position="147"/>
        <end position="148"/>
    </location>
    <ligand>
        <name>thiamine diphosphate</name>
        <dbReference type="ChEBI" id="CHEBI:58937"/>
    </ligand>
</feature>
<evidence type="ECO:0000256" key="4">
    <source>
        <dbReference type="ARBA" id="ARBA00022679"/>
    </source>
</evidence>
<protein>
    <recommendedName>
        <fullName evidence="10">1-deoxy-D-xylulose-5-phosphate synthase</fullName>
        <ecNumber evidence="10">2.2.1.7</ecNumber>
    </recommendedName>
    <alternativeName>
        <fullName evidence="10">1-deoxyxylulose-5-phosphate synthase</fullName>
        <shortName evidence="10">DXP synthase</shortName>
        <shortName evidence="10">DXPS</shortName>
    </alternativeName>
</protein>
<keyword evidence="4 10" id="KW-0808">Transferase</keyword>
<dbReference type="PROSITE" id="PS00801">
    <property type="entry name" value="TRANSKETOLASE_1"/>
    <property type="match status" value="1"/>
</dbReference>
<accession>A0A413R6M7</accession>
<dbReference type="Pfam" id="PF02779">
    <property type="entry name" value="Transket_pyr"/>
    <property type="match status" value="1"/>
</dbReference>
<dbReference type="SUPFAM" id="SSF52518">
    <property type="entry name" value="Thiamin diphosphate-binding fold (THDP-binding)"/>
    <property type="match status" value="2"/>
</dbReference>
<dbReference type="SUPFAM" id="SSF52922">
    <property type="entry name" value="TK C-terminal domain-like"/>
    <property type="match status" value="1"/>
</dbReference>
<feature type="binding site" evidence="10">
    <location>
        <position position="74"/>
    </location>
    <ligand>
        <name>thiamine diphosphate</name>
        <dbReference type="ChEBI" id="CHEBI:58937"/>
    </ligand>
</feature>
<dbReference type="InterPro" id="IPR033248">
    <property type="entry name" value="Transketolase_C"/>
</dbReference>
<dbReference type="InterPro" id="IPR049557">
    <property type="entry name" value="Transketolase_CS"/>
</dbReference>
<dbReference type="EC" id="2.2.1.7" evidence="10"/>
<feature type="binding site" evidence="10">
    <location>
        <position position="146"/>
    </location>
    <ligand>
        <name>Mg(2+)</name>
        <dbReference type="ChEBI" id="CHEBI:18420"/>
    </ligand>
</feature>
<keyword evidence="13" id="KW-1185">Reference proteome</keyword>
<dbReference type="GO" id="GO:0016114">
    <property type="term" value="P:terpenoid biosynthetic process"/>
    <property type="evidence" value="ECO:0007669"/>
    <property type="project" value="UniProtKB-UniRule"/>
</dbReference>
<keyword evidence="8 10" id="KW-0786">Thiamine pyrophosphate</keyword>
<feature type="binding site" evidence="10">
    <location>
        <begin position="115"/>
        <end position="117"/>
    </location>
    <ligand>
        <name>thiamine diphosphate</name>
        <dbReference type="ChEBI" id="CHEBI:58937"/>
    </ligand>
</feature>
<dbReference type="RefSeq" id="WP_117970922.1">
    <property type="nucleotide sequence ID" value="NZ_CATWJF010000023.1"/>
</dbReference>
<keyword evidence="5 10" id="KW-0479">Metal-binding</keyword>
<dbReference type="Gene3D" id="3.40.50.970">
    <property type="match status" value="2"/>
</dbReference>
<dbReference type="GO" id="GO:0000287">
    <property type="term" value="F:magnesium ion binding"/>
    <property type="evidence" value="ECO:0007669"/>
    <property type="project" value="UniProtKB-UniRule"/>
</dbReference>
<comment type="pathway">
    <text evidence="1 10">Metabolic intermediate biosynthesis; 1-deoxy-D-xylulose 5-phosphate biosynthesis; 1-deoxy-D-xylulose 5-phosphate from D-glyceraldehyde 3-phosphate and pyruvate: step 1/1.</text>
</comment>
<feature type="binding site" evidence="10">
    <location>
        <position position="175"/>
    </location>
    <ligand>
        <name>Mg(2+)</name>
        <dbReference type="ChEBI" id="CHEBI:18420"/>
    </ligand>
</feature>
<feature type="binding site" evidence="10">
    <location>
        <position position="175"/>
    </location>
    <ligand>
        <name>thiamine diphosphate</name>
        <dbReference type="ChEBI" id="CHEBI:58937"/>
    </ligand>
</feature>
<dbReference type="PROSITE" id="PS00802">
    <property type="entry name" value="TRANSKETOLASE_2"/>
    <property type="match status" value="1"/>
</dbReference>
<keyword evidence="7 10" id="KW-0784">Thiamine biosynthesis</keyword>
<name>A0A413R6M7_9FIRM</name>
<evidence type="ECO:0000256" key="9">
    <source>
        <dbReference type="ARBA" id="ARBA00023229"/>
    </source>
</evidence>
<dbReference type="Proteomes" id="UP000284779">
    <property type="component" value="Unassembled WGS sequence"/>
</dbReference>
<evidence type="ECO:0000256" key="3">
    <source>
        <dbReference type="ARBA" id="ARBA00011738"/>
    </source>
</evidence>
<dbReference type="GO" id="GO:0030976">
    <property type="term" value="F:thiamine pyrophosphate binding"/>
    <property type="evidence" value="ECO:0007669"/>
    <property type="project" value="UniProtKB-UniRule"/>
</dbReference>
<comment type="function">
    <text evidence="10">Catalyzes the acyloin condensation reaction between C atoms 2 and 3 of pyruvate and glyceraldehyde 3-phosphate to yield 1-deoxy-D-xylulose-5-phosphate (DXP).</text>
</comment>
<dbReference type="Gene3D" id="3.40.50.920">
    <property type="match status" value="1"/>
</dbReference>
<dbReference type="InterPro" id="IPR020826">
    <property type="entry name" value="Transketolase_BS"/>
</dbReference>
<dbReference type="GO" id="GO:0009228">
    <property type="term" value="P:thiamine biosynthetic process"/>
    <property type="evidence" value="ECO:0007669"/>
    <property type="project" value="UniProtKB-UniRule"/>
</dbReference>
<dbReference type="UniPathway" id="UPA00064">
    <property type="reaction ID" value="UER00091"/>
</dbReference>
<comment type="catalytic activity">
    <reaction evidence="10">
        <text>D-glyceraldehyde 3-phosphate + pyruvate + H(+) = 1-deoxy-D-xylulose 5-phosphate + CO2</text>
        <dbReference type="Rhea" id="RHEA:12605"/>
        <dbReference type="ChEBI" id="CHEBI:15361"/>
        <dbReference type="ChEBI" id="CHEBI:15378"/>
        <dbReference type="ChEBI" id="CHEBI:16526"/>
        <dbReference type="ChEBI" id="CHEBI:57792"/>
        <dbReference type="ChEBI" id="CHEBI:59776"/>
        <dbReference type="EC" id="2.2.1.7"/>
    </reaction>
</comment>
<gene>
    <name evidence="10 12" type="primary">dxs</name>
    <name evidence="12" type="ORF">DW944_08450</name>
</gene>
<feature type="binding site" evidence="10">
    <location>
        <position position="367"/>
    </location>
    <ligand>
        <name>thiamine diphosphate</name>
        <dbReference type="ChEBI" id="CHEBI:58937"/>
    </ligand>
</feature>
<dbReference type="HAMAP" id="MF_00315">
    <property type="entry name" value="DXP_synth"/>
    <property type="match status" value="1"/>
</dbReference>
<dbReference type="PANTHER" id="PTHR43322">
    <property type="entry name" value="1-D-DEOXYXYLULOSE 5-PHOSPHATE SYNTHASE-RELATED"/>
    <property type="match status" value="1"/>
</dbReference>
<evidence type="ECO:0000256" key="6">
    <source>
        <dbReference type="ARBA" id="ARBA00022842"/>
    </source>
</evidence>
<evidence type="ECO:0000256" key="8">
    <source>
        <dbReference type="ARBA" id="ARBA00023052"/>
    </source>
</evidence>
<reference evidence="12 13" key="1">
    <citation type="submission" date="2018-08" db="EMBL/GenBank/DDBJ databases">
        <title>A genome reference for cultivated species of the human gut microbiota.</title>
        <authorList>
            <person name="Zou Y."/>
            <person name="Xue W."/>
            <person name="Luo G."/>
        </authorList>
    </citation>
    <scope>NUCLEOTIDE SEQUENCE [LARGE SCALE GENOMIC DNA]</scope>
    <source>
        <strain evidence="12 13">AM44-11BH</strain>
    </source>
</reference>
<organism evidence="12 13">
    <name type="scientific">Eubacterium ventriosum</name>
    <dbReference type="NCBI Taxonomy" id="39496"/>
    <lineage>
        <taxon>Bacteria</taxon>
        <taxon>Bacillati</taxon>
        <taxon>Bacillota</taxon>
        <taxon>Clostridia</taxon>
        <taxon>Eubacteriales</taxon>
        <taxon>Eubacteriaceae</taxon>
        <taxon>Eubacterium</taxon>
    </lineage>
</organism>
<comment type="similarity">
    <text evidence="2 10">Belongs to the transketolase family. DXPS subfamily.</text>
</comment>
<dbReference type="GO" id="GO:0019288">
    <property type="term" value="P:isopentenyl diphosphate biosynthetic process, methylerythritol 4-phosphate pathway"/>
    <property type="evidence" value="ECO:0007669"/>
    <property type="project" value="TreeGrafter"/>
</dbReference>
<evidence type="ECO:0000313" key="13">
    <source>
        <dbReference type="Proteomes" id="UP000284779"/>
    </source>
</evidence>
<comment type="cofactor">
    <cofactor evidence="10">
        <name>thiamine diphosphate</name>
        <dbReference type="ChEBI" id="CHEBI:58937"/>
    </cofactor>
    <text evidence="10">Binds 1 thiamine pyrophosphate per subunit.</text>
</comment>
<evidence type="ECO:0000256" key="1">
    <source>
        <dbReference type="ARBA" id="ARBA00004980"/>
    </source>
</evidence>
<keyword evidence="6 10" id="KW-0460">Magnesium</keyword>
<dbReference type="CDD" id="cd02007">
    <property type="entry name" value="TPP_DXS"/>
    <property type="match status" value="1"/>
</dbReference>
<dbReference type="CDD" id="cd07033">
    <property type="entry name" value="TPP_PYR_DXS_TK_like"/>
    <property type="match status" value="1"/>
</dbReference>
<comment type="cofactor">
    <cofactor evidence="10">
        <name>Mg(2+)</name>
        <dbReference type="ChEBI" id="CHEBI:18420"/>
    </cofactor>
    <text evidence="10">Binds 1 Mg(2+) ion per subunit.</text>
</comment>
<sequence length="628" mass="69129">MSELLEKINKPNDIKNIDKKDYPKLAEEIREFLIDSVSKTGGHLASNLGTVDLTIALHAVLDFPKDKIVWDVGHQAYTHKILTGRKDEFESLRQLNGLSGFPKRHESLCDSFDTGHSSTSISAALGMATAAKLNETDEKIVAVIGDGALSGGMALEAINNVANLKRNMLIIINDNKMSISKNVGGMSNYLNKLRASEQYNDFKSDVETSLSRIPKFGSSLVKSVKRTKDHIKNLFISQGLFEDLGITSIGPIDGHNIPEMIDIFKEALKINRPIIICVRTKKGKGYEPAENDPSKYHGVNPFDISTGLETVTNGMMSYTDVFSKTLVKMAKANDRILAITAAMPDGTGLSRFQKELPDRFFDVGIAEEHAVTFAAGLAVSGYKPVVSIYSSFYQRAYDQILHDVCIQKLPVTLIFDRAGLVGSDGETHQGIFDMSFLSAMPNMTIIAPSGIKELKEAMKFAEHFDGPIAIRFARGVAFPEIKEDINLQYGKGQILKEGSKDGNNAGGNVAIIAVGSMVEETYKAIDMLEKENVHPAFVNPVFIKPMDTELIKRVAENHKHIIVVEEGIKKGGFGESVETFILESGIDADVQVMAIDDRFVEQGNVALLREEIGISYKNIYEKVMELTR</sequence>
<dbReference type="PANTHER" id="PTHR43322:SF5">
    <property type="entry name" value="1-DEOXY-D-XYLULOSE-5-PHOSPHATE SYNTHASE, CHLOROPLASTIC"/>
    <property type="match status" value="1"/>
</dbReference>
<evidence type="ECO:0000256" key="10">
    <source>
        <dbReference type="HAMAP-Rule" id="MF_00315"/>
    </source>
</evidence>
<evidence type="ECO:0000256" key="2">
    <source>
        <dbReference type="ARBA" id="ARBA00011081"/>
    </source>
</evidence>
<dbReference type="InterPro" id="IPR005475">
    <property type="entry name" value="Transketolase-like_Pyr-bd"/>
</dbReference>
<comment type="subunit">
    <text evidence="3 10">Homodimer.</text>
</comment>
<evidence type="ECO:0000259" key="11">
    <source>
        <dbReference type="SMART" id="SM00861"/>
    </source>
</evidence>
<comment type="caution">
    <text evidence="12">The sequence shown here is derived from an EMBL/GenBank/DDBJ whole genome shotgun (WGS) entry which is preliminary data.</text>
</comment>
<evidence type="ECO:0000313" key="12">
    <source>
        <dbReference type="EMBL" id="RHA17653.1"/>
    </source>
</evidence>
<dbReference type="InterPro" id="IPR029061">
    <property type="entry name" value="THDP-binding"/>
</dbReference>
<feature type="binding site" evidence="10">
    <location>
        <position position="286"/>
    </location>
    <ligand>
        <name>thiamine diphosphate</name>
        <dbReference type="ChEBI" id="CHEBI:58937"/>
    </ligand>
</feature>
<dbReference type="GO" id="GO:0005829">
    <property type="term" value="C:cytosol"/>
    <property type="evidence" value="ECO:0007669"/>
    <property type="project" value="TreeGrafter"/>
</dbReference>
<dbReference type="SMART" id="SM00861">
    <property type="entry name" value="Transket_pyr"/>
    <property type="match status" value="1"/>
</dbReference>
<dbReference type="InterPro" id="IPR009014">
    <property type="entry name" value="Transketo_C/PFOR_II"/>
</dbReference>
<dbReference type="Pfam" id="PF13292">
    <property type="entry name" value="DXP_synthase_N"/>
    <property type="match status" value="1"/>
</dbReference>
<evidence type="ECO:0000256" key="7">
    <source>
        <dbReference type="ARBA" id="ARBA00022977"/>
    </source>
</evidence>
<dbReference type="EMBL" id="QSFD01000008">
    <property type="protein sequence ID" value="RHA17653.1"/>
    <property type="molecule type" value="Genomic_DNA"/>
</dbReference>
<feature type="domain" description="Transketolase-like pyrimidine-binding" evidence="11">
    <location>
        <begin position="316"/>
        <end position="480"/>
    </location>
</feature>
<dbReference type="GO" id="GO:0008661">
    <property type="term" value="F:1-deoxy-D-xylulose-5-phosphate synthase activity"/>
    <property type="evidence" value="ECO:0007669"/>
    <property type="project" value="UniProtKB-UniRule"/>
</dbReference>
<dbReference type="AlphaFoldDB" id="A0A413R6M7"/>
<dbReference type="InterPro" id="IPR005477">
    <property type="entry name" value="Dxylulose-5-P_synthase"/>
</dbReference>
<dbReference type="FunFam" id="3.40.50.970:FF:000005">
    <property type="entry name" value="1-deoxy-D-xylulose-5-phosphate synthase"/>
    <property type="match status" value="1"/>
</dbReference>
<dbReference type="Pfam" id="PF02780">
    <property type="entry name" value="Transketolase_C"/>
    <property type="match status" value="1"/>
</dbReference>
<keyword evidence="9 10" id="KW-0414">Isoprene biosynthesis</keyword>